<dbReference type="Proteomes" id="UP000708208">
    <property type="component" value="Unassembled WGS sequence"/>
</dbReference>
<gene>
    <name evidence="2" type="ORF">AFUS01_LOCUS27063</name>
</gene>
<organism evidence="2 3">
    <name type="scientific">Allacma fusca</name>
    <dbReference type="NCBI Taxonomy" id="39272"/>
    <lineage>
        <taxon>Eukaryota</taxon>
        <taxon>Metazoa</taxon>
        <taxon>Ecdysozoa</taxon>
        <taxon>Arthropoda</taxon>
        <taxon>Hexapoda</taxon>
        <taxon>Collembola</taxon>
        <taxon>Symphypleona</taxon>
        <taxon>Sminthuridae</taxon>
        <taxon>Allacma</taxon>
    </lineage>
</organism>
<feature type="region of interest" description="Disordered" evidence="1">
    <location>
        <begin position="186"/>
        <end position="209"/>
    </location>
</feature>
<keyword evidence="3" id="KW-1185">Reference proteome</keyword>
<name>A0A8J2KNP2_9HEXA</name>
<reference evidence="2" key="1">
    <citation type="submission" date="2021-06" db="EMBL/GenBank/DDBJ databases">
        <authorList>
            <person name="Hodson N. C."/>
            <person name="Mongue J. A."/>
            <person name="Jaron S. K."/>
        </authorList>
    </citation>
    <scope>NUCLEOTIDE SEQUENCE</scope>
</reference>
<comment type="caution">
    <text evidence="2">The sequence shown here is derived from an EMBL/GenBank/DDBJ whole genome shotgun (WGS) entry which is preliminary data.</text>
</comment>
<feature type="compositionally biased region" description="Basic and acidic residues" evidence="1">
    <location>
        <begin position="68"/>
        <end position="84"/>
    </location>
</feature>
<evidence type="ECO:0000313" key="2">
    <source>
        <dbReference type="EMBL" id="CAG7816444.1"/>
    </source>
</evidence>
<dbReference type="EMBL" id="CAJVCH010370515">
    <property type="protein sequence ID" value="CAG7816444.1"/>
    <property type="molecule type" value="Genomic_DNA"/>
</dbReference>
<accession>A0A8J2KNP2</accession>
<protein>
    <submittedName>
        <fullName evidence="2">Uncharacterized protein</fullName>
    </submittedName>
</protein>
<evidence type="ECO:0000313" key="3">
    <source>
        <dbReference type="Proteomes" id="UP000708208"/>
    </source>
</evidence>
<evidence type="ECO:0000256" key="1">
    <source>
        <dbReference type="SAM" id="MobiDB-lite"/>
    </source>
</evidence>
<proteinExistence type="predicted"/>
<feature type="region of interest" description="Disordered" evidence="1">
    <location>
        <begin position="46"/>
        <end position="146"/>
    </location>
</feature>
<dbReference type="AlphaFoldDB" id="A0A8J2KNP2"/>
<sequence length="268" mass="29552">MCYYSRKYDQILSQRVECTENCEQMHGAEKAKFSIDDFTSALFRQKSTKDSISQHVVAQDDSDPGESPDDRDSPSSGNDSDKDGPSPGGNSGLGDDDVPGFDVPHSDGNGNPRRDVVQDQAGDDPPSGRCNYPRPDDGLSSSDETDILNDDCINEQFTSLDGSTNTDLNCLATTTLGDVSKYVSGVKRRKHPDNKRRGRKKNKQNKRKLKEQKCCHPFTSFQESGTCIALSKQLCFPSSTFVRAISSHVPNTNMVYLAILLNVYSCFL</sequence>